<proteinExistence type="predicted"/>
<organism evidence="1 2">
    <name type="scientific">Peribacillus butanolivorans</name>
    <dbReference type="NCBI Taxonomy" id="421767"/>
    <lineage>
        <taxon>Bacteria</taxon>
        <taxon>Bacillati</taxon>
        <taxon>Bacillota</taxon>
        <taxon>Bacilli</taxon>
        <taxon>Bacillales</taxon>
        <taxon>Bacillaceae</taxon>
        <taxon>Peribacillus</taxon>
    </lineage>
</organism>
<accession>A0AAX0RX93</accession>
<evidence type="ECO:0000313" key="2">
    <source>
        <dbReference type="Proteomes" id="UP000220106"/>
    </source>
</evidence>
<gene>
    <name evidence="1" type="ORF">CN689_20790</name>
</gene>
<name>A0AAX0RX93_9BACI</name>
<reference evidence="1 2" key="1">
    <citation type="submission" date="2017-09" db="EMBL/GenBank/DDBJ databases">
        <title>Large-scale bioinformatics analysis of Bacillus genomes uncovers conserved roles of natural products in bacterial physiology.</title>
        <authorList>
            <consortium name="Agbiome Team Llc"/>
            <person name="Bleich R.M."/>
            <person name="Kirk G.J."/>
            <person name="Santa Maria K.C."/>
            <person name="Allen S.E."/>
            <person name="Farag S."/>
            <person name="Shank E.A."/>
            <person name="Bowers A."/>
        </authorList>
    </citation>
    <scope>NUCLEOTIDE SEQUENCE [LARGE SCALE GENOMIC DNA]</scope>
    <source>
        <strain evidence="1 2">AFS003229</strain>
    </source>
</reference>
<dbReference type="Proteomes" id="UP000220106">
    <property type="component" value="Unassembled WGS sequence"/>
</dbReference>
<protein>
    <submittedName>
        <fullName evidence="1">Uncharacterized protein</fullName>
    </submittedName>
</protein>
<comment type="caution">
    <text evidence="1">The sequence shown here is derived from an EMBL/GenBank/DDBJ whole genome shotgun (WGS) entry which is preliminary data.</text>
</comment>
<dbReference type="AlphaFoldDB" id="A0AAX0RX93"/>
<evidence type="ECO:0000313" key="1">
    <source>
        <dbReference type="EMBL" id="PEJ30215.1"/>
    </source>
</evidence>
<dbReference type="EMBL" id="NUEQ01000034">
    <property type="protein sequence ID" value="PEJ30215.1"/>
    <property type="molecule type" value="Genomic_DNA"/>
</dbReference>
<sequence length="77" mass="9059">MVSFINKIEKRVPGRYHFFRLLEEATYQMAVDPEIWIIYQLNKLAELFSSIELATTINFIPFLNVCLFEPIVDGLFT</sequence>